<protein>
    <submittedName>
        <fullName evidence="2">Uncharacterized protein</fullName>
    </submittedName>
</protein>
<dbReference type="Proteomes" id="UP000241587">
    <property type="component" value="Unassembled WGS sequence"/>
</dbReference>
<dbReference type="EMBL" id="PVEM01000027">
    <property type="protein sequence ID" value="PTD02040.1"/>
    <property type="molecule type" value="Genomic_DNA"/>
</dbReference>
<dbReference type="OrthoDB" id="4369850at2759"/>
<comment type="caution">
    <text evidence="2">The sequence shown here is derived from an EMBL/GenBank/DDBJ whole genome shotgun (WGS) entry which is preliminary data.</text>
</comment>
<feature type="compositionally biased region" description="Basic and acidic residues" evidence="1">
    <location>
        <begin position="241"/>
        <end position="252"/>
    </location>
</feature>
<evidence type="ECO:0000256" key="1">
    <source>
        <dbReference type="SAM" id="MobiDB-lite"/>
    </source>
</evidence>
<dbReference type="InterPro" id="IPR022198">
    <property type="entry name" value="DUF3723"/>
</dbReference>
<feature type="compositionally biased region" description="Basic and acidic residues" evidence="1">
    <location>
        <begin position="117"/>
        <end position="129"/>
    </location>
</feature>
<organism evidence="2 3">
    <name type="scientific">Fusarium culmorum</name>
    <dbReference type="NCBI Taxonomy" id="5516"/>
    <lineage>
        <taxon>Eukaryota</taxon>
        <taxon>Fungi</taxon>
        <taxon>Dikarya</taxon>
        <taxon>Ascomycota</taxon>
        <taxon>Pezizomycotina</taxon>
        <taxon>Sordariomycetes</taxon>
        <taxon>Hypocreomycetidae</taxon>
        <taxon>Hypocreales</taxon>
        <taxon>Nectriaceae</taxon>
        <taxon>Fusarium</taxon>
    </lineage>
</organism>
<proteinExistence type="predicted"/>
<sequence length="432" mass="47633">MRHLVGPGPGAFKVLQALRGSSSQIGAASRTVSRCALIRVQQQRTDEIALIRFARLADRLGFRSPEIENLKQRDLPGEREGNHPQVRSIGATGTEISGSSDDTNETGDVGGATGQVDRSHHDGSIHVENPESELSDGQIEQLMDAVVTSIVNPATRRCGLPTEAAHERNRPLLYFQNLEFDYATLRPYGLEITSFFAVRSTYFAFFGHPASTELNSDTGQPETIVSESRGQDPAGHSPSLEQREDREAEATVEHTGTGDRALVDCIMREMRQDEEARSANTISADSPQPLITDQDHEPSPQSTAGTEADFWTDENVATEQDAVSQGLEAREQQRSVHITYRTFEGNRFEIISEQSVDPDNPSTVAQEVRRLMSERNLVPFSTELWCLLPDDCYRSAIDSGIGTVILLPATGYHITRTMDRAIAQLRRDLAST</sequence>
<feature type="region of interest" description="Disordered" evidence="1">
    <location>
        <begin position="273"/>
        <end position="306"/>
    </location>
</feature>
<feature type="compositionally biased region" description="Basic and acidic residues" evidence="1">
    <location>
        <begin position="71"/>
        <end position="82"/>
    </location>
</feature>
<name>A0A2T4GF12_FUSCU</name>
<dbReference type="AlphaFoldDB" id="A0A2T4GF12"/>
<accession>A0A2T4GF12</accession>
<evidence type="ECO:0000313" key="3">
    <source>
        <dbReference type="Proteomes" id="UP000241587"/>
    </source>
</evidence>
<gene>
    <name evidence="2" type="ORF">FCULG_00012968</name>
</gene>
<feature type="compositionally biased region" description="Polar residues" evidence="1">
    <location>
        <begin position="278"/>
        <end position="291"/>
    </location>
</feature>
<feature type="region of interest" description="Disordered" evidence="1">
    <location>
        <begin position="71"/>
        <end position="137"/>
    </location>
</feature>
<reference evidence="2 3" key="1">
    <citation type="submission" date="2018-02" db="EMBL/GenBank/DDBJ databases">
        <title>Fusarium culmorum secondary metabolites in fungal-bacterial-plant interactions.</title>
        <authorList>
            <person name="Schmidt R."/>
        </authorList>
    </citation>
    <scope>NUCLEOTIDE SEQUENCE [LARGE SCALE GENOMIC DNA]</scope>
    <source>
        <strain evidence="2 3">PV</strain>
    </source>
</reference>
<evidence type="ECO:0000313" key="2">
    <source>
        <dbReference type="EMBL" id="PTD02040.1"/>
    </source>
</evidence>
<feature type="region of interest" description="Disordered" evidence="1">
    <location>
        <begin position="210"/>
        <end position="261"/>
    </location>
</feature>
<feature type="compositionally biased region" description="Polar residues" evidence="1">
    <location>
        <begin position="212"/>
        <end position="228"/>
    </location>
</feature>
<keyword evidence="3" id="KW-1185">Reference proteome</keyword>
<dbReference type="Pfam" id="PF12520">
    <property type="entry name" value="DUF3723"/>
    <property type="match status" value="1"/>
</dbReference>